<evidence type="ECO:0000256" key="4">
    <source>
        <dbReference type="ARBA" id="ARBA00023002"/>
    </source>
</evidence>
<dbReference type="RefSeq" id="WP_123686279.1">
    <property type="nucleotide sequence ID" value="NZ_RKHY01000001.1"/>
</dbReference>
<dbReference type="GeneID" id="301847973"/>
<dbReference type="InterPro" id="IPR002938">
    <property type="entry name" value="FAD-bd"/>
</dbReference>
<dbReference type="PRINTS" id="PR00420">
    <property type="entry name" value="RNGMNOXGNASE"/>
</dbReference>
<evidence type="ECO:0000256" key="2">
    <source>
        <dbReference type="ARBA" id="ARBA00022630"/>
    </source>
</evidence>
<dbReference type="GO" id="GO:0071949">
    <property type="term" value="F:FAD binding"/>
    <property type="evidence" value="ECO:0007669"/>
    <property type="project" value="InterPro"/>
</dbReference>
<dbReference type="InterPro" id="IPR050493">
    <property type="entry name" value="FAD-dep_Monooxygenase_BioMet"/>
</dbReference>
<dbReference type="EMBL" id="RKHY01000001">
    <property type="protein sequence ID" value="ROS44285.1"/>
    <property type="molecule type" value="Genomic_DNA"/>
</dbReference>
<evidence type="ECO:0000259" key="6">
    <source>
        <dbReference type="Pfam" id="PF01494"/>
    </source>
</evidence>
<dbReference type="Pfam" id="PF01494">
    <property type="entry name" value="FAD_binding_3"/>
    <property type="match status" value="1"/>
</dbReference>
<organism evidence="7 8">
    <name type="scientific">Amycolatopsis thermoflava</name>
    <dbReference type="NCBI Taxonomy" id="84480"/>
    <lineage>
        <taxon>Bacteria</taxon>
        <taxon>Bacillati</taxon>
        <taxon>Actinomycetota</taxon>
        <taxon>Actinomycetes</taxon>
        <taxon>Pseudonocardiales</taxon>
        <taxon>Pseudonocardiaceae</taxon>
        <taxon>Amycolatopsis</taxon>
        <taxon>Amycolatopsis methanolica group</taxon>
    </lineage>
</organism>
<keyword evidence="8" id="KW-1185">Reference proteome</keyword>
<dbReference type="GO" id="GO:0004497">
    <property type="term" value="F:monooxygenase activity"/>
    <property type="evidence" value="ECO:0007669"/>
    <property type="project" value="UniProtKB-KW"/>
</dbReference>
<dbReference type="Gene3D" id="3.50.50.60">
    <property type="entry name" value="FAD/NAD(P)-binding domain"/>
    <property type="match status" value="1"/>
</dbReference>
<keyword evidence="3" id="KW-0274">FAD</keyword>
<reference evidence="7 8" key="1">
    <citation type="submission" date="2018-11" db="EMBL/GenBank/DDBJ databases">
        <title>Sequencing the genomes of 1000 actinobacteria strains.</title>
        <authorList>
            <person name="Klenk H.-P."/>
        </authorList>
    </citation>
    <scope>NUCLEOTIDE SEQUENCE [LARGE SCALE GENOMIC DNA]</scope>
    <source>
        <strain evidence="7 8">DSM 44348</strain>
    </source>
</reference>
<name>A0A3N2H845_9PSEU</name>
<evidence type="ECO:0000256" key="5">
    <source>
        <dbReference type="ARBA" id="ARBA00023033"/>
    </source>
</evidence>
<sequence>MTVTGRIPLLVVGGGIGGLATALAIARTGRPVHVLEQAPEFAEIGAGLQVGANATRAMSRLGIFDDVREVSVFPRAGVLMDAVTGERLTALDTGTSYVDRFGHPYLVMHRSDLLDILLKHCTETGLVTLENDKSVVHAEVHASGATVGCADGTAYTCDALIAADGLHSRLRRLIRDDKPVCSGYAACRGTVPIGQVADVDVDDVVIWIGPGMHLVQYPVRRGELYNQVAVFHSPRLSAGGSEWGGPGELDAAFAQACAPVRKSVSLVNRDRHWPMFDREPLDRFVHGRLALMGDAAHPMLQYLGQGACQALEDAVELGRQLDRHDVDTAFAGYERRRLPRATRCQRTARPWGEIWHTADPLTRAVRNRMFQLRAPDDYTDVDWLYADPEGRA</sequence>
<evidence type="ECO:0000256" key="3">
    <source>
        <dbReference type="ARBA" id="ARBA00022827"/>
    </source>
</evidence>
<dbReference type="PANTHER" id="PTHR13789">
    <property type="entry name" value="MONOOXYGENASE"/>
    <property type="match status" value="1"/>
</dbReference>
<evidence type="ECO:0000313" key="7">
    <source>
        <dbReference type="EMBL" id="ROS44285.1"/>
    </source>
</evidence>
<keyword evidence="4" id="KW-0560">Oxidoreductase</keyword>
<comment type="caution">
    <text evidence="7">The sequence shown here is derived from an EMBL/GenBank/DDBJ whole genome shotgun (WGS) entry which is preliminary data.</text>
</comment>
<feature type="domain" description="FAD-binding" evidence="6">
    <location>
        <begin position="8"/>
        <end position="344"/>
    </location>
</feature>
<protein>
    <submittedName>
        <fullName evidence="7">Salicylate hydroxylase</fullName>
    </submittedName>
</protein>
<evidence type="ECO:0000313" key="8">
    <source>
        <dbReference type="Proteomes" id="UP000274843"/>
    </source>
</evidence>
<dbReference type="SUPFAM" id="SSF51905">
    <property type="entry name" value="FAD/NAD(P)-binding domain"/>
    <property type="match status" value="1"/>
</dbReference>
<dbReference type="SUPFAM" id="SSF54373">
    <property type="entry name" value="FAD-linked reductases, C-terminal domain"/>
    <property type="match status" value="1"/>
</dbReference>
<gene>
    <name evidence="7" type="ORF">EDD35_6720</name>
</gene>
<keyword evidence="2" id="KW-0285">Flavoprotein</keyword>
<dbReference type="AlphaFoldDB" id="A0A3N2H845"/>
<proteinExistence type="predicted"/>
<dbReference type="PANTHER" id="PTHR13789:SF318">
    <property type="entry name" value="GERANYLGERANYL DIPHOSPHATE REDUCTASE"/>
    <property type="match status" value="1"/>
</dbReference>
<dbReference type="Proteomes" id="UP000274843">
    <property type="component" value="Unassembled WGS sequence"/>
</dbReference>
<dbReference type="InterPro" id="IPR036188">
    <property type="entry name" value="FAD/NAD-bd_sf"/>
</dbReference>
<evidence type="ECO:0000256" key="1">
    <source>
        <dbReference type="ARBA" id="ARBA00001974"/>
    </source>
</evidence>
<accession>A0A3N2H845</accession>
<comment type="cofactor">
    <cofactor evidence="1">
        <name>FAD</name>
        <dbReference type="ChEBI" id="CHEBI:57692"/>
    </cofactor>
</comment>
<keyword evidence="5" id="KW-0503">Monooxygenase</keyword>